<accession>A0A8H8QKU7</accession>
<protein>
    <submittedName>
        <fullName evidence="1">Uncharacterized protein</fullName>
    </submittedName>
</protein>
<keyword evidence="2" id="KW-1185">Reference proteome</keyword>
<dbReference type="Proteomes" id="UP000658997">
    <property type="component" value="Unassembled WGS sequence"/>
</dbReference>
<sequence>MSWIIKASELYEHATYAHVCIPDSELAAGNDFQILHLWSIRAPPLEADSPAPGVAGIIGADWNAIVSSPLNEFPA</sequence>
<comment type="caution">
    <text evidence="1">The sequence shown here is derived from an EMBL/GenBank/DDBJ whole genome shotgun (WGS) entry which is preliminary data.</text>
</comment>
<organism evidence="1 2">
    <name type="scientific">Ustilago bromivora</name>
    <dbReference type="NCBI Taxonomy" id="307758"/>
    <lineage>
        <taxon>Eukaryota</taxon>
        <taxon>Fungi</taxon>
        <taxon>Dikarya</taxon>
        <taxon>Basidiomycota</taxon>
        <taxon>Ustilaginomycotina</taxon>
        <taxon>Ustilaginomycetes</taxon>
        <taxon>Ustilaginales</taxon>
        <taxon>Ustilaginaceae</taxon>
        <taxon>Ustilago</taxon>
    </lineage>
</organism>
<name>A0A8H8QKU7_9BASI</name>
<proteinExistence type="predicted"/>
<gene>
    <name evidence="1" type="ORF">UBRO2_02347</name>
</gene>
<dbReference type="EMBL" id="ULHB01000035">
    <property type="protein sequence ID" value="SYW78155.1"/>
    <property type="molecule type" value="Genomic_DNA"/>
</dbReference>
<evidence type="ECO:0000313" key="2">
    <source>
        <dbReference type="Proteomes" id="UP000658997"/>
    </source>
</evidence>
<dbReference type="AlphaFoldDB" id="A0A8H8QKU7"/>
<reference evidence="1" key="1">
    <citation type="submission" date="2018-08" db="EMBL/GenBank/DDBJ databases">
        <authorList>
            <person name="Guldener U."/>
        </authorList>
    </citation>
    <scope>NUCLEOTIDE SEQUENCE</scope>
    <source>
        <strain evidence="1">UB2</strain>
    </source>
</reference>
<evidence type="ECO:0000313" key="1">
    <source>
        <dbReference type="EMBL" id="SYW78155.1"/>
    </source>
</evidence>